<dbReference type="Proteomes" id="UP000218244">
    <property type="component" value="Chromosome"/>
</dbReference>
<dbReference type="KEGG" id="csur:N24_1862"/>
<evidence type="ECO:0000313" key="2">
    <source>
        <dbReference type="Proteomes" id="UP000218244"/>
    </source>
</evidence>
<evidence type="ECO:0000313" key="1">
    <source>
        <dbReference type="EMBL" id="BAU96124.1"/>
    </source>
</evidence>
<dbReference type="EMBL" id="AP017369">
    <property type="protein sequence ID" value="BAU96124.1"/>
    <property type="molecule type" value="Genomic_DNA"/>
</dbReference>
<keyword evidence="2" id="KW-1185">Reference proteome</keyword>
<sequence length="85" mass="9834">MSFKHLYDETPEMVMYCSGPLCDAELEHDRDGWTCLECGTFWVDVVNGERAQEDTPDDELEGLPVYDLYGTHLYNHHEHPESAEL</sequence>
<gene>
    <name evidence="1" type="ORF">N24_1862</name>
</gene>
<name>A0A160PR98_9CORY</name>
<proteinExistence type="predicted"/>
<dbReference type="RefSeq" id="WP_096456403.1">
    <property type="nucleotide sequence ID" value="NZ_AP017369.1"/>
</dbReference>
<dbReference type="AlphaFoldDB" id="A0A160PR98"/>
<reference evidence="1 2" key="1">
    <citation type="submission" date="2016-02" db="EMBL/GenBank/DDBJ databases">
        <title>Corynebacterium glutamicum N24 whole genome sequencing project.</title>
        <authorList>
            <person name="Matsutani M."/>
            <person name="Nangtapong N."/>
            <person name="Yakushi T."/>
            <person name="Matsushita K."/>
        </authorList>
    </citation>
    <scope>NUCLEOTIDE SEQUENCE [LARGE SCALE GENOMIC DNA]</scope>
    <source>
        <strain evidence="1 2">N24</strain>
    </source>
</reference>
<protein>
    <submittedName>
        <fullName evidence="1">Uncharacterized protein</fullName>
    </submittedName>
</protein>
<accession>A0A160PR98</accession>
<organism evidence="1 2">
    <name type="scientific">Corynebacterium suranareeae</name>
    <dbReference type="NCBI Taxonomy" id="2506452"/>
    <lineage>
        <taxon>Bacteria</taxon>
        <taxon>Bacillati</taxon>
        <taxon>Actinomycetota</taxon>
        <taxon>Actinomycetes</taxon>
        <taxon>Mycobacteriales</taxon>
        <taxon>Corynebacteriaceae</taxon>
        <taxon>Corynebacterium</taxon>
    </lineage>
</organism>